<protein>
    <recommendedName>
        <fullName evidence="1">Glycoside hydrolase 123-like N-terminal domain-containing protein</fullName>
    </recommendedName>
</protein>
<dbReference type="EMBL" id="JBGBPQ010000010">
    <property type="protein sequence ID" value="KAL1519036.1"/>
    <property type="molecule type" value="Genomic_DNA"/>
</dbReference>
<sequence>MQPLHPLTLAPLGDWPSTVGDLHLGDLRAVLRVPQSAANATEVWAPIWWRRRDPSPEAKGLAAPCGLVRFRPTGATTYHVYYLPYQQSGGGASLHFHWYNCSRADERHCAMATPPPARTRLDRSPAYCLQPSHAATAAVVAIESRRVSSLSGRTDFHALSATELIATPEERAALLASRPAGSLAAARVFMEPRERAVRMSDQLQAEWARGGEKPSLALRARAGEFLTFQVGVFAASRLRALQLEYDDLLPSEGAPAGTRAIASSSFSCFNLGGTDYHGLPFTRDFSLAAGAVGSLWVGLDLPASAAGAFRGALRLSALVEGGARYNVSLSLRLNLTQPAAARRGDDDIYSLSRLRWLDSTLGIDASVPPPFVAPEVRPSPQGGFEVLLLHKRVAVGDDGLFAQVEVEHDRSRAPRRALLSRPMALHLLRADGAARLPLRVVEAARVIAKNSSGVYWAATLRCGGGGGGGGTLLATVSGALEYDSFGSFAVSLSSEGGDVSVADVQLELAVAREHGRFMVGMGVEGVAAQPFAWRWALGTGNNAVWVGRAEAGVFLRLRGEGRQWEDPMFSSDFGVIPFIPPSWGGEGTTPTTNRTANGANASVGADEVRVLVFSGARRVGAVAQRFLFDVAATPSKPLNLSRRFEQRYLQVGYNTPYISPQQAAAMGASVVTLHQGIPGLVNGTLVNPYINYPFVPVTVELMENYTSQARALGLRTKFYYTIRELSSHAAELFALRAIGGMLVDGDPYRVPQPGYCHDWDCHGGAAWLHQHAVSHYESCWQQALGDGEWDAAPPHIDGIYYDGINFDRRSMQRVRKVLNQGAAGRGEPLIDIHTGDNGAMAPAATRYLSHFAYAESAWNGEGFDWERGPVYWLVCVSGFIHGIFADRLGGGGYDFKALAFAMYTRNLNTAPHIWEFWRAVDIGNVDMVMAGWWSDEPPVTLKLIDGSCSTAPFSKADPDGASTSVLVTAHVASSRLTVLVIASWCKSDATITLDQVDWAVLGMEPSECQVEQPAIADVQDSLPPFAAVNASAHPLIVKADQGTVLVLRRAN</sequence>
<keyword evidence="3" id="KW-1185">Reference proteome</keyword>
<gene>
    <name evidence="2" type="ORF">AB1Y20_003304</name>
</gene>
<dbReference type="AlphaFoldDB" id="A0AB34JBM0"/>
<evidence type="ECO:0000313" key="3">
    <source>
        <dbReference type="Proteomes" id="UP001515480"/>
    </source>
</evidence>
<name>A0AB34JBM0_PRYPA</name>
<reference evidence="2 3" key="1">
    <citation type="journal article" date="2024" name="Science">
        <title>Giant polyketide synthase enzymes in the biosynthesis of giant marine polyether toxins.</title>
        <authorList>
            <person name="Fallon T.R."/>
            <person name="Shende V.V."/>
            <person name="Wierzbicki I.H."/>
            <person name="Pendleton A.L."/>
            <person name="Watervoot N.F."/>
            <person name="Auber R.P."/>
            <person name="Gonzalez D.J."/>
            <person name="Wisecaver J.H."/>
            <person name="Moore B.S."/>
        </authorList>
    </citation>
    <scope>NUCLEOTIDE SEQUENCE [LARGE SCALE GENOMIC DNA]</scope>
    <source>
        <strain evidence="2 3">12B1</strain>
    </source>
</reference>
<evidence type="ECO:0000313" key="2">
    <source>
        <dbReference type="EMBL" id="KAL1519036.1"/>
    </source>
</evidence>
<evidence type="ECO:0000259" key="1">
    <source>
        <dbReference type="Pfam" id="PF19543"/>
    </source>
</evidence>
<dbReference type="Proteomes" id="UP001515480">
    <property type="component" value="Unassembled WGS sequence"/>
</dbReference>
<accession>A0AB34JBM0</accession>
<proteinExistence type="predicted"/>
<feature type="domain" description="Glycoside hydrolase 123-like N-terminal" evidence="1">
    <location>
        <begin position="23"/>
        <end position="1047"/>
    </location>
</feature>
<dbReference type="InterPro" id="IPR045711">
    <property type="entry name" value="GH123-like_N"/>
</dbReference>
<dbReference type="Pfam" id="PF19543">
    <property type="entry name" value="GH123_N"/>
    <property type="match status" value="1"/>
</dbReference>
<comment type="caution">
    <text evidence="2">The sequence shown here is derived from an EMBL/GenBank/DDBJ whole genome shotgun (WGS) entry which is preliminary data.</text>
</comment>
<organism evidence="2 3">
    <name type="scientific">Prymnesium parvum</name>
    <name type="common">Toxic golden alga</name>
    <dbReference type="NCBI Taxonomy" id="97485"/>
    <lineage>
        <taxon>Eukaryota</taxon>
        <taxon>Haptista</taxon>
        <taxon>Haptophyta</taxon>
        <taxon>Prymnesiophyceae</taxon>
        <taxon>Prymnesiales</taxon>
        <taxon>Prymnesiaceae</taxon>
        <taxon>Prymnesium</taxon>
    </lineage>
</organism>